<feature type="compositionally biased region" description="Basic and acidic residues" evidence="3">
    <location>
        <begin position="390"/>
        <end position="403"/>
    </location>
</feature>
<dbReference type="EMBL" id="FR839631">
    <property type="protein sequence ID" value="SCV12383.1"/>
    <property type="molecule type" value="Genomic_DNA"/>
</dbReference>
<dbReference type="GO" id="GO:0034517">
    <property type="term" value="P:ribophagy"/>
    <property type="evidence" value="ECO:0007669"/>
    <property type="project" value="TreeGrafter"/>
</dbReference>
<dbReference type="Gene3D" id="3.30.70.330">
    <property type="match status" value="1"/>
</dbReference>
<reference evidence="6 7" key="1">
    <citation type="journal article" date="2011" name="J. Biotechnol.">
        <title>High-quality genome sequence of Pichia pastoris CBS7435.</title>
        <authorList>
            <person name="Kuberl A."/>
            <person name="Schneider J."/>
            <person name="Thallinger G.G."/>
            <person name="Anderl I."/>
            <person name="Wibberg D."/>
            <person name="Hajek T."/>
            <person name="Jaenicke S."/>
            <person name="Brinkrolf K."/>
            <person name="Goesmann A."/>
            <person name="Szczepanowski R."/>
            <person name="Puhler A."/>
            <person name="Schwab H."/>
            <person name="Glieder A."/>
            <person name="Pichler H."/>
        </authorList>
    </citation>
    <scope>NUCLEOTIDE SEQUENCE [LARGE SCALE GENOMIC DNA]</scope>
    <source>
        <strain evidence="7">ATCC 76273 / CBS 7435 / CECT 11047 / NRRL Y-11430 / Wegner 21-1</strain>
    </source>
</reference>
<dbReference type="Pfam" id="PF02136">
    <property type="entry name" value="NTF2"/>
    <property type="match status" value="1"/>
</dbReference>
<feature type="region of interest" description="Disordered" evidence="3">
    <location>
        <begin position="390"/>
        <end position="431"/>
    </location>
</feature>
<dbReference type="InterPro" id="IPR002075">
    <property type="entry name" value="NTF2_dom"/>
</dbReference>
<dbReference type="InterPro" id="IPR039539">
    <property type="entry name" value="Ras_GTPase_bind_prot"/>
</dbReference>
<evidence type="ECO:0000313" key="7">
    <source>
        <dbReference type="Proteomes" id="UP000006853"/>
    </source>
</evidence>
<proteinExistence type="predicted"/>
<dbReference type="Gene3D" id="3.10.450.50">
    <property type="match status" value="1"/>
</dbReference>
<dbReference type="GO" id="GO:0016579">
    <property type="term" value="P:protein deubiquitination"/>
    <property type="evidence" value="ECO:0007669"/>
    <property type="project" value="TreeGrafter"/>
</dbReference>
<evidence type="ECO:0000256" key="2">
    <source>
        <dbReference type="PROSITE-ProRule" id="PRU00176"/>
    </source>
</evidence>
<dbReference type="InterPro" id="IPR000504">
    <property type="entry name" value="RRM_dom"/>
</dbReference>
<dbReference type="GO" id="GO:0003729">
    <property type="term" value="F:mRNA binding"/>
    <property type="evidence" value="ECO:0007669"/>
    <property type="project" value="TreeGrafter"/>
</dbReference>
<evidence type="ECO:0000259" key="5">
    <source>
        <dbReference type="PROSITE" id="PS50177"/>
    </source>
</evidence>
<evidence type="ECO:0000256" key="3">
    <source>
        <dbReference type="SAM" id="MobiDB-lite"/>
    </source>
</evidence>
<sequence>MAEQKLTSIAYAFIKYYYSILNSDTKNLNKLYTIDGSLTHSNQTEPFKPAQKVQGNEKIKDYYSNSVLEGASVMISTIDVQKSFNESILIVCFGEMSLKENGELSPAHKFVQTFVLVPTKQDIYDLSNDLLRFIPDVDDEIPATEAESTEEVDEAKTETATEGSTNGEVEVAEEKPDGVFSPKIDTKASTPETVDEEPKTATESETPTETQKPEKPEETEKTEKTEKPESDAIDATTKKSETVSLNPKPLSWADKLKSDDKSSNASSTRVIVHQKDTKDSKKPKKSTTNHNNTNDKETETTESQSIGTGNKNTKKKVASAKKNNSDFYPIYIKGIEKDVTEKDLTQALQKAFGKVETCKIDRLIALVDFAEASSQKNAIQAKTIEVKGHVIKLEPRTKRDNKPSHKKKSASSSQKKVSALPDSDGFKKVGK</sequence>
<evidence type="ECO:0008006" key="8">
    <source>
        <dbReference type="Google" id="ProtNLM"/>
    </source>
</evidence>
<name>A0A1G4KQW9_KOMPC</name>
<feature type="compositionally biased region" description="Acidic residues" evidence="3">
    <location>
        <begin position="141"/>
        <end position="153"/>
    </location>
</feature>
<dbReference type="CDD" id="cd00590">
    <property type="entry name" value="RRM_SF"/>
    <property type="match status" value="1"/>
</dbReference>
<dbReference type="AlphaFoldDB" id="A0A1G4KQW9"/>
<evidence type="ECO:0000313" key="6">
    <source>
        <dbReference type="EMBL" id="SCV12383.1"/>
    </source>
</evidence>
<evidence type="ECO:0000259" key="4">
    <source>
        <dbReference type="PROSITE" id="PS50102"/>
    </source>
</evidence>
<dbReference type="InterPro" id="IPR035979">
    <property type="entry name" value="RBD_domain_sf"/>
</dbReference>
<reference evidence="6 7" key="2">
    <citation type="journal article" date="2016" name="FEMS Yeast Res.">
        <title>Curation of the genome annotation of Pichia pastoris (Komagataella phaffii) CBS7435 from gene level to protein function.</title>
        <authorList>
            <person name="Valli M."/>
            <person name="Tatto N.E."/>
            <person name="Peymann A."/>
            <person name="Gruber C."/>
            <person name="Landes N."/>
            <person name="Ekker H."/>
            <person name="Thallinger G.G."/>
            <person name="Mattanovich D."/>
            <person name="Gasser B."/>
            <person name="Graf A.B."/>
        </authorList>
    </citation>
    <scope>GENOME REANNOTATION</scope>
    <source>
        <strain evidence="6 7">ATCC 76273 / CBS 7435 / CECT 11047 / NRRL Y-11430 / Wegner 21-1</strain>
    </source>
</reference>
<dbReference type="InterPro" id="IPR018222">
    <property type="entry name" value="Nuclear_transport_factor_2_euk"/>
</dbReference>
<evidence type="ECO:0000256" key="1">
    <source>
        <dbReference type="ARBA" id="ARBA00022884"/>
    </source>
</evidence>
<accession>A0A1G4KQW9</accession>
<dbReference type="Pfam" id="PF00076">
    <property type="entry name" value="RRM_1"/>
    <property type="match status" value="1"/>
</dbReference>
<dbReference type="GO" id="GO:1990861">
    <property type="term" value="C:Ubp3-Bre5 deubiquitination complex"/>
    <property type="evidence" value="ECO:0007669"/>
    <property type="project" value="TreeGrafter"/>
</dbReference>
<dbReference type="InterPro" id="IPR032710">
    <property type="entry name" value="NTF2-like_dom_sf"/>
</dbReference>
<dbReference type="SUPFAM" id="SSF54928">
    <property type="entry name" value="RNA-binding domain, RBD"/>
    <property type="match status" value="1"/>
</dbReference>
<feature type="region of interest" description="Disordered" evidence="3">
    <location>
        <begin position="141"/>
        <end position="320"/>
    </location>
</feature>
<dbReference type="SMART" id="SM00360">
    <property type="entry name" value="RRM"/>
    <property type="match status" value="1"/>
</dbReference>
<dbReference type="PROSITE" id="PS50177">
    <property type="entry name" value="NTF2_DOMAIN"/>
    <property type="match status" value="1"/>
</dbReference>
<dbReference type="PANTHER" id="PTHR10693:SF20">
    <property type="entry name" value="AT27578P"/>
    <property type="match status" value="1"/>
</dbReference>
<keyword evidence="7" id="KW-1185">Reference proteome</keyword>
<protein>
    <recommendedName>
        <fullName evidence="8">NTF2 domain-containing protein</fullName>
    </recommendedName>
</protein>
<feature type="domain" description="NTF2" evidence="5">
    <location>
        <begin position="9"/>
        <end position="133"/>
    </location>
</feature>
<gene>
    <name evidence="6" type="ordered locus">PP7435_Chr4-1466</name>
</gene>
<dbReference type="PROSITE" id="PS50102">
    <property type="entry name" value="RRM"/>
    <property type="match status" value="1"/>
</dbReference>
<dbReference type="PANTHER" id="PTHR10693">
    <property type="entry name" value="RAS GTPASE-ACTIVATING PROTEIN-BINDING PROTEIN"/>
    <property type="match status" value="1"/>
</dbReference>
<keyword evidence="1 2" id="KW-0694">RNA-binding</keyword>
<dbReference type="GO" id="GO:1990904">
    <property type="term" value="C:ribonucleoprotein complex"/>
    <property type="evidence" value="ECO:0007669"/>
    <property type="project" value="TreeGrafter"/>
</dbReference>
<feature type="compositionally biased region" description="Basic and acidic residues" evidence="3">
    <location>
        <begin position="211"/>
        <end position="241"/>
    </location>
</feature>
<dbReference type="InterPro" id="IPR012677">
    <property type="entry name" value="Nucleotide-bd_a/b_plait_sf"/>
</dbReference>
<feature type="domain" description="RRM" evidence="4">
    <location>
        <begin position="328"/>
        <end position="398"/>
    </location>
</feature>
<dbReference type="GO" id="GO:0005829">
    <property type="term" value="C:cytosol"/>
    <property type="evidence" value="ECO:0007669"/>
    <property type="project" value="TreeGrafter"/>
</dbReference>
<dbReference type="Proteomes" id="UP000006853">
    <property type="component" value="Chromosome 4"/>
</dbReference>
<dbReference type="SUPFAM" id="SSF54427">
    <property type="entry name" value="NTF2-like"/>
    <property type="match status" value="1"/>
</dbReference>
<organism evidence="6 7">
    <name type="scientific">Komagataella phaffii (strain ATCC 76273 / CBS 7435 / CECT 11047 / NRRL Y-11430 / Wegner 21-1)</name>
    <name type="common">Yeast</name>
    <name type="synonym">Pichia pastoris</name>
    <dbReference type="NCBI Taxonomy" id="981350"/>
    <lineage>
        <taxon>Eukaryota</taxon>
        <taxon>Fungi</taxon>
        <taxon>Dikarya</taxon>
        <taxon>Ascomycota</taxon>
        <taxon>Saccharomycotina</taxon>
        <taxon>Pichiomycetes</taxon>
        <taxon>Pichiales</taxon>
        <taxon>Pichiaceae</taxon>
        <taxon>Komagataella</taxon>
    </lineage>
</organism>